<feature type="domain" description="Fatty acid desaturase" evidence="3">
    <location>
        <begin position="72"/>
        <end position="151"/>
    </location>
</feature>
<evidence type="ECO:0000259" key="3">
    <source>
        <dbReference type="Pfam" id="PF00487"/>
    </source>
</evidence>
<comment type="caution">
    <text evidence="4">The sequence shown here is derived from an EMBL/GenBank/DDBJ whole genome shotgun (WGS) entry which is preliminary data.</text>
</comment>
<accession>A0ABP7AX16</accession>
<proteinExistence type="predicted"/>
<organism evidence="4 5">
    <name type="scientific">Microlunatus ginsengisoli</name>
    <dbReference type="NCBI Taxonomy" id="363863"/>
    <lineage>
        <taxon>Bacteria</taxon>
        <taxon>Bacillati</taxon>
        <taxon>Actinomycetota</taxon>
        <taxon>Actinomycetes</taxon>
        <taxon>Propionibacteriales</taxon>
        <taxon>Propionibacteriaceae</taxon>
        <taxon>Microlunatus</taxon>
    </lineage>
</organism>
<dbReference type="PANTHER" id="PTHR19353:SF19">
    <property type="entry name" value="DELTA(5) FATTY ACID DESATURASE C-RELATED"/>
    <property type="match status" value="1"/>
</dbReference>
<feature type="region of interest" description="Disordered" evidence="1">
    <location>
        <begin position="135"/>
        <end position="164"/>
    </location>
</feature>
<dbReference type="InterPro" id="IPR012171">
    <property type="entry name" value="Fatty_acid_desaturase"/>
</dbReference>
<reference evidence="5" key="1">
    <citation type="journal article" date="2019" name="Int. J. Syst. Evol. Microbiol.">
        <title>The Global Catalogue of Microorganisms (GCM) 10K type strain sequencing project: providing services to taxonomists for standard genome sequencing and annotation.</title>
        <authorList>
            <consortium name="The Broad Institute Genomics Platform"/>
            <consortium name="The Broad Institute Genome Sequencing Center for Infectious Disease"/>
            <person name="Wu L."/>
            <person name="Ma J."/>
        </authorList>
    </citation>
    <scope>NUCLEOTIDE SEQUENCE [LARGE SCALE GENOMIC DNA]</scope>
    <source>
        <strain evidence="5">JCM 16929</strain>
    </source>
</reference>
<keyword evidence="2" id="KW-0812">Transmembrane</keyword>
<dbReference type="RefSeq" id="WP_344810004.1">
    <property type="nucleotide sequence ID" value="NZ_BAABAB010000055.1"/>
</dbReference>
<keyword evidence="2" id="KW-1133">Transmembrane helix</keyword>
<feature type="transmembrane region" description="Helical" evidence="2">
    <location>
        <begin position="73"/>
        <end position="91"/>
    </location>
</feature>
<evidence type="ECO:0000313" key="5">
    <source>
        <dbReference type="Proteomes" id="UP001501490"/>
    </source>
</evidence>
<evidence type="ECO:0000256" key="2">
    <source>
        <dbReference type="SAM" id="Phobius"/>
    </source>
</evidence>
<sequence>MTQETAATTALQAIAARPRRVNSPTHTYTALAQTTRTLGLQHRTRWFYALLFTGLMVALGGVATGMILLDTSWLVLLMAAALGLIFTQFAFLGHEASHRQVLASGPANDRLGRVLATLFVGISYSWWMNKHTRHHANPNKIGKDPTSRSTPSPSTKNPLPPGAG</sequence>
<dbReference type="Proteomes" id="UP001501490">
    <property type="component" value="Unassembled WGS sequence"/>
</dbReference>
<gene>
    <name evidence="4" type="ORF">GCM10022236_51650</name>
</gene>
<feature type="transmembrane region" description="Helical" evidence="2">
    <location>
        <begin position="46"/>
        <end position="67"/>
    </location>
</feature>
<keyword evidence="2" id="KW-0472">Membrane</keyword>
<evidence type="ECO:0000313" key="4">
    <source>
        <dbReference type="EMBL" id="GAA3642703.1"/>
    </source>
</evidence>
<keyword evidence="5" id="KW-1185">Reference proteome</keyword>
<dbReference type="Pfam" id="PF00487">
    <property type="entry name" value="FA_desaturase"/>
    <property type="match status" value="1"/>
</dbReference>
<dbReference type="EMBL" id="BAABAB010000055">
    <property type="protein sequence ID" value="GAA3642703.1"/>
    <property type="molecule type" value="Genomic_DNA"/>
</dbReference>
<name>A0ABP7AX16_9ACTN</name>
<dbReference type="PANTHER" id="PTHR19353">
    <property type="entry name" value="FATTY ACID DESATURASE 2"/>
    <property type="match status" value="1"/>
</dbReference>
<evidence type="ECO:0000256" key="1">
    <source>
        <dbReference type="SAM" id="MobiDB-lite"/>
    </source>
</evidence>
<dbReference type="InterPro" id="IPR005804">
    <property type="entry name" value="FA_desaturase_dom"/>
</dbReference>
<protein>
    <recommendedName>
        <fullName evidence="3">Fatty acid desaturase domain-containing protein</fullName>
    </recommendedName>
</protein>
<feature type="transmembrane region" description="Helical" evidence="2">
    <location>
        <begin position="111"/>
        <end position="128"/>
    </location>
</feature>